<keyword evidence="3" id="KW-1185">Reference proteome</keyword>
<dbReference type="Pfam" id="PF05656">
    <property type="entry name" value="DUF805"/>
    <property type="match status" value="1"/>
</dbReference>
<keyword evidence="1" id="KW-0812">Transmembrane</keyword>
<sequence length="168" mass="18963">MILIPFMRFYDFTGRSNRTEFWTFLAGSVAVLAIISLCMQNGLISIAWGNMAKTFFIALIIVPIMALFVRRLHDIDWQGKWLFLPFLLTLIPAIIILTDLPTPPPPTSLVAPMVDSDEHIRSILLAALISGFWAGWIWLLILAALPGTPGPNRYGMPQPEHSHRITYF</sequence>
<feature type="transmembrane region" description="Helical" evidence="1">
    <location>
        <begin position="120"/>
        <end position="145"/>
    </location>
</feature>
<dbReference type="GO" id="GO:0005886">
    <property type="term" value="C:plasma membrane"/>
    <property type="evidence" value="ECO:0007669"/>
    <property type="project" value="TreeGrafter"/>
</dbReference>
<name>A0A7H1NR56_9PROT</name>
<protein>
    <recommendedName>
        <fullName evidence="4">DUF805 domain-containing protein</fullName>
    </recommendedName>
</protein>
<feature type="transmembrane region" description="Helical" evidence="1">
    <location>
        <begin position="21"/>
        <end position="44"/>
    </location>
</feature>
<evidence type="ECO:0000313" key="3">
    <source>
        <dbReference type="Proteomes" id="UP000516349"/>
    </source>
</evidence>
<keyword evidence="1" id="KW-1133">Transmembrane helix</keyword>
<feature type="transmembrane region" description="Helical" evidence="1">
    <location>
        <begin position="50"/>
        <end position="69"/>
    </location>
</feature>
<gene>
    <name evidence="2" type="ORF">JGUZn3_10380</name>
</gene>
<organism evidence="2 3">
    <name type="scientific">Entomobacter blattae</name>
    <dbReference type="NCBI Taxonomy" id="2762277"/>
    <lineage>
        <taxon>Bacteria</taxon>
        <taxon>Pseudomonadati</taxon>
        <taxon>Pseudomonadota</taxon>
        <taxon>Alphaproteobacteria</taxon>
        <taxon>Acetobacterales</taxon>
        <taxon>Acetobacteraceae</taxon>
        <taxon>Entomobacter</taxon>
    </lineage>
</organism>
<dbReference type="EMBL" id="CP060244">
    <property type="protein sequence ID" value="QNT78266.1"/>
    <property type="molecule type" value="Genomic_DNA"/>
</dbReference>
<dbReference type="InterPro" id="IPR008523">
    <property type="entry name" value="DUF805"/>
</dbReference>
<feature type="transmembrane region" description="Helical" evidence="1">
    <location>
        <begin position="81"/>
        <end position="100"/>
    </location>
</feature>
<accession>A0A7H1NR56</accession>
<proteinExistence type="predicted"/>
<evidence type="ECO:0000256" key="1">
    <source>
        <dbReference type="SAM" id="Phobius"/>
    </source>
</evidence>
<evidence type="ECO:0008006" key="4">
    <source>
        <dbReference type="Google" id="ProtNLM"/>
    </source>
</evidence>
<evidence type="ECO:0000313" key="2">
    <source>
        <dbReference type="EMBL" id="QNT78266.1"/>
    </source>
</evidence>
<dbReference type="KEGG" id="ebla:JGUZn3_10380"/>
<dbReference type="Proteomes" id="UP000516349">
    <property type="component" value="Chromosome"/>
</dbReference>
<dbReference type="RefSeq" id="WP_238996945.1">
    <property type="nucleotide sequence ID" value="NZ_CP060244.1"/>
</dbReference>
<dbReference type="AlphaFoldDB" id="A0A7H1NR56"/>
<dbReference type="PANTHER" id="PTHR34980:SF2">
    <property type="entry name" value="INNER MEMBRANE PROTEIN YHAH-RELATED"/>
    <property type="match status" value="1"/>
</dbReference>
<dbReference type="PANTHER" id="PTHR34980">
    <property type="entry name" value="INNER MEMBRANE PROTEIN-RELATED-RELATED"/>
    <property type="match status" value="1"/>
</dbReference>
<reference evidence="2 3" key="1">
    <citation type="submission" date="2020-08" db="EMBL/GenBank/DDBJ databases">
        <title>Complete genome sequence of Entomobacter blattae G55GP.</title>
        <authorList>
            <person name="Poehlein A."/>
            <person name="Guzman J."/>
            <person name="Daniel R."/>
            <person name="Vilcinskas A."/>
        </authorList>
    </citation>
    <scope>NUCLEOTIDE SEQUENCE [LARGE SCALE GENOMIC DNA]</scope>
    <source>
        <strain evidence="2 3">G55GP</strain>
    </source>
</reference>
<keyword evidence="1" id="KW-0472">Membrane</keyword>